<keyword evidence="7" id="KW-1185">Reference proteome</keyword>
<dbReference type="InterPro" id="IPR046532">
    <property type="entry name" value="DUF6597"/>
</dbReference>
<evidence type="ECO:0000256" key="3">
    <source>
        <dbReference type="ARBA" id="ARBA00023163"/>
    </source>
</evidence>
<evidence type="ECO:0000259" key="4">
    <source>
        <dbReference type="PROSITE" id="PS01124"/>
    </source>
</evidence>
<dbReference type="EMBL" id="AAMD01000110">
    <property type="protein sequence ID" value="EAU64597.1"/>
    <property type="molecule type" value="Genomic_DNA"/>
</dbReference>
<feature type="domain" description="HTH araC/xylS-type" evidence="4">
    <location>
        <begin position="155"/>
        <end position="253"/>
    </location>
</feature>
<dbReference type="STRING" id="378806.STAUR_3124"/>
<sequence>MPSAPSYIEVLPRPPLAPYVQCFWALTGHASPGLSHRVLPDGCIDILVDLSPRAEGEAPCLRIVGAMREAEVVPLSGAVGVLGIRFRPGGAHPFLRLPLQELTGGELALGLLWPREAREWEGRLWETEGLQGRVALLEELLLRRLVPGRRDDALAHAVGLIHATRGQVPLRTLEGVMGISPRQLERRFQATVGLAPKVLCRIARMRHAVALLGNVPQLSGAALALEAGYCDQAHLVREFRALTGLTPGAYAREQAHAGFVQSSPASGI</sequence>
<dbReference type="Gene3D" id="1.10.10.60">
    <property type="entry name" value="Homeodomain-like"/>
    <property type="match status" value="1"/>
</dbReference>
<evidence type="ECO:0000313" key="6">
    <source>
        <dbReference type="EMBL" id="EAU64597.1"/>
    </source>
</evidence>
<evidence type="ECO:0000256" key="1">
    <source>
        <dbReference type="ARBA" id="ARBA00023015"/>
    </source>
</evidence>
<protein>
    <submittedName>
        <fullName evidence="6">Transcriptional regulator, AraC family</fullName>
    </submittedName>
</protein>
<dbReference type="eggNOG" id="COG2207">
    <property type="taxonomic scope" value="Bacteria"/>
</dbReference>
<dbReference type="HOGENOM" id="CLU_066193_4_1_7"/>
<dbReference type="RefSeq" id="WP_002616332.1">
    <property type="nucleotide sequence ID" value="NC_014623.1"/>
</dbReference>
<keyword evidence="2" id="KW-0238">DNA-binding</keyword>
<dbReference type="Proteomes" id="UP000001351">
    <property type="component" value="Chromosome"/>
</dbReference>
<proteinExistence type="predicted"/>
<dbReference type="SMART" id="SM00342">
    <property type="entry name" value="HTH_ARAC"/>
    <property type="match status" value="1"/>
</dbReference>
<dbReference type="AlphaFoldDB" id="Q08VV5"/>
<accession>Q08VV5</accession>
<dbReference type="InterPro" id="IPR050204">
    <property type="entry name" value="AraC_XylS_family_regulators"/>
</dbReference>
<gene>
    <name evidence="5" type="ordered locus">STAUR_3124</name>
    <name evidence="6" type="ORF">STIAU_4451</name>
</gene>
<dbReference type="PANTHER" id="PTHR46796">
    <property type="entry name" value="HTH-TYPE TRANSCRIPTIONAL ACTIVATOR RHAS-RELATED"/>
    <property type="match status" value="1"/>
</dbReference>
<dbReference type="KEGG" id="sur:STAUR_3124"/>
<dbReference type="GO" id="GO:0043565">
    <property type="term" value="F:sequence-specific DNA binding"/>
    <property type="evidence" value="ECO:0007669"/>
    <property type="project" value="InterPro"/>
</dbReference>
<dbReference type="InterPro" id="IPR009057">
    <property type="entry name" value="Homeodomain-like_sf"/>
</dbReference>
<reference evidence="5 7" key="2">
    <citation type="journal article" date="2011" name="Mol. Biol. Evol.">
        <title>Comparative genomic analysis of fruiting body formation in Myxococcales.</title>
        <authorList>
            <person name="Huntley S."/>
            <person name="Hamann N."/>
            <person name="Wegener-Feldbrugge S."/>
            <person name="Treuner-Lange A."/>
            <person name="Kube M."/>
            <person name="Reinhardt R."/>
            <person name="Klages S."/>
            <person name="Muller R."/>
            <person name="Ronning C.M."/>
            <person name="Nierman W.C."/>
            <person name="Sogaard-Andersen L."/>
        </authorList>
    </citation>
    <scope>NUCLEOTIDE SEQUENCE [LARGE SCALE GENOMIC DNA]</scope>
    <source>
        <strain evidence="5 7">DW4/3-1</strain>
    </source>
</reference>
<keyword evidence="1" id="KW-0805">Transcription regulation</keyword>
<evidence type="ECO:0000313" key="8">
    <source>
        <dbReference type="Proteomes" id="UP000032702"/>
    </source>
</evidence>
<reference evidence="6 8" key="1">
    <citation type="submission" date="2006-04" db="EMBL/GenBank/DDBJ databases">
        <authorList>
            <person name="Nierman W.C."/>
        </authorList>
    </citation>
    <scope>NUCLEOTIDE SEQUENCE [LARGE SCALE GENOMIC DNA]</scope>
    <source>
        <strain evidence="6 8">DW4/3-1</strain>
    </source>
</reference>
<dbReference type="EMBL" id="CP002271">
    <property type="protein sequence ID" value="ADO70916.1"/>
    <property type="molecule type" value="Genomic_DNA"/>
</dbReference>
<organism evidence="6 8">
    <name type="scientific">Stigmatella aurantiaca (strain DW4/3-1)</name>
    <dbReference type="NCBI Taxonomy" id="378806"/>
    <lineage>
        <taxon>Bacteria</taxon>
        <taxon>Pseudomonadati</taxon>
        <taxon>Myxococcota</taxon>
        <taxon>Myxococcia</taxon>
        <taxon>Myxococcales</taxon>
        <taxon>Cystobacterineae</taxon>
        <taxon>Archangiaceae</taxon>
        <taxon>Stigmatella</taxon>
    </lineage>
</organism>
<dbReference type="OrthoDB" id="112032at2"/>
<evidence type="ECO:0000313" key="7">
    <source>
        <dbReference type="Proteomes" id="UP000001351"/>
    </source>
</evidence>
<dbReference type="PANTHER" id="PTHR46796:SF15">
    <property type="entry name" value="BLL1074 PROTEIN"/>
    <property type="match status" value="1"/>
</dbReference>
<evidence type="ECO:0000256" key="2">
    <source>
        <dbReference type="ARBA" id="ARBA00023125"/>
    </source>
</evidence>
<keyword evidence="3" id="KW-0804">Transcription</keyword>
<dbReference type="PROSITE" id="PS01124">
    <property type="entry name" value="HTH_ARAC_FAMILY_2"/>
    <property type="match status" value="1"/>
</dbReference>
<dbReference type="Pfam" id="PF20240">
    <property type="entry name" value="DUF6597"/>
    <property type="match status" value="1"/>
</dbReference>
<dbReference type="Pfam" id="PF12833">
    <property type="entry name" value="HTH_18"/>
    <property type="match status" value="1"/>
</dbReference>
<dbReference type="GO" id="GO:0003700">
    <property type="term" value="F:DNA-binding transcription factor activity"/>
    <property type="evidence" value="ECO:0007669"/>
    <property type="project" value="InterPro"/>
</dbReference>
<dbReference type="InterPro" id="IPR018060">
    <property type="entry name" value="HTH_AraC"/>
</dbReference>
<dbReference type="Proteomes" id="UP000032702">
    <property type="component" value="Unassembled WGS sequence"/>
</dbReference>
<name>Q08VV5_STIAD</name>
<dbReference type="PATRIC" id="fig|378806.16.peg.3570"/>
<evidence type="ECO:0000313" key="5">
    <source>
        <dbReference type="EMBL" id="ADO70916.1"/>
    </source>
</evidence>
<dbReference type="SUPFAM" id="SSF46689">
    <property type="entry name" value="Homeodomain-like"/>
    <property type="match status" value="1"/>
</dbReference>